<sequence length="55" mass="6274">MFSLQLMVSAGYIYLLMGKTEKHAPCLKLFNIQLLSLLLCVLLLWVAIPYFVPCL</sequence>
<reference evidence="2" key="1">
    <citation type="submission" date="2014-11" db="EMBL/GenBank/DDBJ databases">
        <authorList>
            <person name="Amaro Gonzalez C."/>
        </authorList>
    </citation>
    <scope>NUCLEOTIDE SEQUENCE</scope>
</reference>
<organism evidence="2">
    <name type="scientific">Anguilla anguilla</name>
    <name type="common">European freshwater eel</name>
    <name type="synonym">Muraena anguilla</name>
    <dbReference type="NCBI Taxonomy" id="7936"/>
    <lineage>
        <taxon>Eukaryota</taxon>
        <taxon>Metazoa</taxon>
        <taxon>Chordata</taxon>
        <taxon>Craniata</taxon>
        <taxon>Vertebrata</taxon>
        <taxon>Euteleostomi</taxon>
        <taxon>Actinopterygii</taxon>
        <taxon>Neopterygii</taxon>
        <taxon>Teleostei</taxon>
        <taxon>Anguilliformes</taxon>
        <taxon>Anguillidae</taxon>
        <taxon>Anguilla</taxon>
    </lineage>
</organism>
<dbReference type="AlphaFoldDB" id="A0A0E9WM63"/>
<feature type="transmembrane region" description="Helical" evidence="1">
    <location>
        <begin position="29"/>
        <end position="52"/>
    </location>
</feature>
<protein>
    <submittedName>
        <fullName evidence="2">Uncharacterized protein</fullName>
    </submittedName>
</protein>
<reference evidence="2" key="2">
    <citation type="journal article" date="2015" name="Fish Shellfish Immunol.">
        <title>Early steps in the European eel (Anguilla anguilla)-Vibrio vulnificus interaction in the gills: Role of the RtxA13 toxin.</title>
        <authorList>
            <person name="Callol A."/>
            <person name="Pajuelo D."/>
            <person name="Ebbesson L."/>
            <person name="Teles M."/>
            <person name="MacKenzie S."/>
            <person name="Amaro C."/>
        </authorList>
    </citation>
    <scope>NUCLEOTIDE SEQUENCE</scope>
</reference>
<evidence type="ECO:0000313" key="2">
    <source>
        <dbReference type="EMBL" id="JAH91484.1"/>
    </source>
</evidence>
<keyword evidence="1" id="KW-0472">Membrane</keyword>
<dbReference type="EMBL" id="GBXM01017093">
    <property type="protein sequence ID" value="JAH91484.1"/>
    <property type="molecule type" value="Transcribed_RNA"/>
</dbReference>
<keyword evidence="1" id="KW-1133">Transmembrane helix</keyword>
<evidence type="ECO:0000256" key="1">
    <source>
        <dbReference type="SAM" id="Phobius"/>
    </source>
</evidence>
<keyword evidence="1" id="KW-0812">Transmembrane</keyword>
<accession>A0A0E9WM63</accession>
<name>A0A0E9WM63_ANGAN</name>
<proteinExistence type="predicted"/>